<gene>
    <name evidence="3" type="ORF">Cvel_7552</name>
</gene>
<feature type="transmembrane region" description="Helical" evidence="1">
    <location>
        <begin position="349"/>
        <end position="369"/>
    </location>
</feature>
<evidence type="ECO:0000313" key="3">
    <source>
        <dbReference type="EMBL" id="CEM45519.1"/>
    </source>
</evidence>
<dbReference type="AlphaFoldDB" id="A0A0G4HMY2"/>
<proteinExistence type="predicted"/>
<organism evidence="3">
    <name type="scientific">Chromera velia CCMP2878</name>
    <dbReference type="NCBI Taxonomy" id="1169474"/>
    <lineage>
        <taxon>Eukaryota</taxon>
        <taxon>Sar</taxon>
        <taxon>Alveolata</taxon>
        <taxon>Colpodellida</taxon>
        <taxon>Chromeraceae</taxon>
        <taxon>Chromera</taxon>
    </lineage>
</organism>
<protein>
    <submittedName>
        <fullName evidence="3">Uncharacterized protein</fullName>
    </submittedName>
</protein>
<keyword evidence="2" id="KW-0732">Signal</keyword>
<sequence length="466" mass="51622">MSSLFKLHFVLCFLLPFVRWSKAVCYLTGDADCAVCWLDSGTVDAVPSAPMPCPPGLQLVWDTPPPDSFYEDEISTAVYTFTVDTDAYPTVKSRGKDISHGNVHSCLAGRGACTPFVSNSPGLSTHTEALTADLTNGNTASFRSEMELSAEKYVAIAHVQYFTVIDGEQHRYDLAIGRPIEVLPAQGYITAEGWITLGVVCGVALLLIGGFSWMILRGKGQLHSAILWVFNRTVTMSVDVIFGVGDAVAFTTALVLDFQSNPKIVPVIPIYWLFMGVAWMVSVIETWVVVNDIRRRNQLRNFRSKQTRKLLHDISVHTLRLSVDSISKDKVEHFEKEILMKIAVLKADMYKYAGALVSLIFGVVPLLALQITLSREGIKDSSDREQNNLKEEQPEEIVQQMYPARTGADFETYAPYRESPRLITQSQGSGELLDSLESELAFELGSDVEGGRNRSVRHTSITVQIS</sequence>
<name>A0A0G4HMY2_9ALVE</name>
<evidence type="ECO:0000256" key="2">
    <source>
        <dbReference type="SAM" id="SignalP"/>
    </source>
</evidence>
<keyword evidence="1" id="KW-0472">Membrane</keyword>
<keyword evidence="1" id="KW-0812">Transmembrane</keyword>
<dbReference type="EMBL" id="CDMZ01003209">
    <property type="protein sequence ID" value="CEM45519.1"/>
    <property type="molecule type" value="Genomic_DNA"/>
</dbReference>
<feature type="chain" id="PRO_5005191589" evidence="2">
    <location>
        <begin position="24"/>
        <end position="466"/>
    </location>
</feature>
<keyword evidence="1" id="KW-1133">Transmembrane helix</keyword>
<feature type="transmembrane region" description="Helical" evidence="1">
    <location>
        <begin position="237"/>
        <end position="256"/>
    </location>
</feature>
<accession>A0A0G4HMY2</accession>
<feature type="transmembrane region" description="Helical" evidence="1">
    <location>
        <begin position="268"/>
        <end position="290"/>
    </location>
</feature>
<reference evidence="3" key="1">
    <citation type="submission" date="2014-11" db="EMBL/GenBank/DDBJ databases">
        <authorList>
            <person name="Otto D Thomas"/>
            <person name="Naeem Raeece"/>
        </authorList>
    </citation>
    <scope>NUCLEOTIDE SEQUENCE</scope>
</reference>
<evidence type="ECO:0000256" key="1">
    <source>
        <dbReference type="SAM" id="Phobius"/>
    </source>
</evidence>
<dbReference type="VEuPathDB" id="CryptoDB:Cvel_7552"/>
<feature type="signal peptide" evidence="2">
    <location>
        <begin position="1"/>
        <end position="23"/>
    </location>
</feature>
<feature type="transmembrane region" description="Helical" evidence="1">
    <location>
        <begin position="194"/>
        <end position="216"/>
    </location>
</feature>